<gene>
    <name evidence="2" type="ORF">TSPGSL018_28546</name>
</gene>
<evidence type="ECO:0000313" key="2">
    <source>
        <dbReference type="EMBL" id="JAC60605.1"/>
    </source>
</evidence>
<name>A0A061QQB5_9CHLO</name>
<dbReference type="AlphaFoldDB" id="A0A061QQB5"/>
<protein>
    <submittedName>
        <fullName evidence="2">Uncharacterized protein</fullName>
    </submittedName>
</protein>
<sequence>MEGDGPTSAGDGGKVNSIENKTLVVEMTSPNPIPSLTTVSGFNLCCLCWRERMARESIKSAPELHPLWRDGADSCCLMLPLFQNTARGPQCRAPADKARQRGGQDGAG</sequence>
<proteinExistence type="predicted"/>
<organism evidence="2">
    <name type="scientific">Tetraselmis sp. GSL018</name>
    <dbReference type="NCBI Taxonomy" id="582737"/>
    <lineage>
        <taxon>Eukaryota</taxon>
        <taxon>Viridiplantae</taxon>
        <taxon>Chlorophyta</taxon>
        <taxon>core chlorophytes</taxon>
        <taxon>Chlorodendrophyceae</taxon>
        <taxon>Chlorodendrales</taxon>
        <taxon>Chlorodendraceae</taxon>
        <taxon>Tetraselmis</taxon>
    </lineage>
</organism>
<accession>A0A061QQB5</accession>
<evidence type="ECO:0000256" key="1">
    <source>
        <dbReference type="SAM" id="MobiDB-lite"/>
    </source>
</evidence>
<feature type="non-terminal residue" evidence="2">
    <location>
        <position position="108"/>
    </location>
</feature>
<dbReference type="EMBL" id="GBEZ01026619">
    <property type="protein sequence ID" value="JAC60605.1"/>
    <property type="molecule type" value="Transcribed_RNA"/>
</dbReference>
<feature type="region of interest" description="Disordered" evidence="1">
    <location>
        <begin position="87"/>
        <end position="108"/>
    </location>
</feature>
<reference evidence="2" key="1">
    <citation type="submission" date="2014-05" db="EMBL/GenBank/DDBJ databases">
        <title>The transcriptome of the halophilic microalga Tetraselmis sp. GSL018 isolated from the Great Salt Lake, Utah.</title>
        <authorList>
            <person name="Jinkerson R.E."/>
            <person name="D'Adamo S."/>
            <person name="Posewitz M.C."/>
        </authorList>
    </citation>
    <scope>NUCLEOTIDE SEQUENCE</scope>
    <source>
        <strain evidence="2">GSL018</strain>
    </source>
</reference>